<sequence length="580" mass="60812">MLLPIADGATVRRTGARLIRAHARELAAVLLLHGAAAVCGLAGPWLLGRLVDAATDGTIDTGAVDRTAAVLLAALAVQAVTTRYAQRAAMVLGETVFAALREEFLRTVGRLPLSTVESAGTGDLLARTTNDIESVARTVRFGVPRILVAGMTVLLTVVAAVLTDPLLACALAVGVPLIAVSTRLYLRKAGPGYRRRLASYALLSGVIAETVEGARTIEALNLARAQRRTIDAALAERRDSERYTLRLRSWWFPCTTLGFLLPVVTVVGWGAWLVASGRATPGAVAAIALYAMQLTSPVDELIGWMDEIQVGTTALSRIIGVAAVPSDRVPTGAVPDSEDLVVDRVRYAYRPGVDVLRDVSLRLRDGERLAVVGPSGSGKSTLGRLLAGINGPTAGAVTVGGVPLVDLELPELRRHVALVTQEHHVFVGTLAENLRLAAGDATDSALRSALRVVGALGWVDAMPDGLGTVVGSGGVVLTPAQAQQLALARLVLLDPHTVVLDEATSLLDPGAARDLEDALSAMLAGRTVVAVAHRLHTAHDADRVVLVEAGRIVEQGSHDELVAAGGQYAALWHSWHGDPH</sequence>
<evidence type="ECO:0000256" key="7">
    <source>
        <dbReference type="ARBA" id="ARBA00022840"/>
    </source>
</evidence>
<dbReference type="Pfam" id="PF00664">
    <property type="entry name" value="ABC_membrane"/>
    <property type="match status" value="1"/>
</dbReference>
<dbReference type="GO" id="GO:0140359">
    <property type="term" value="F:ABC-type transporter activity"/>
    <property type="evidence" value="ECO:0007669"/>
    <property type="project" value="InterPro"/>
</dbReference>
<evidence type="ECO:0000256" key="2">
    <source>
        <dbReference type="ARBA" id="ARBA00022448"/>
    </source>
</evidence>
<dbReference type="PANTHER" id="PTHR24221">
    <property type="entry name" value="ATP-BINDING CASSETTE SUB-FAMILY B"/>
    <property type="match status" value="1"/>
</dbReference>
<evidence type="ECO:0000313" key="14">
    <source>
        <dbReference type="Proteomes" id="UP000581206"/>
    </source>
</evidence>
<dbReference type="Gene3D" id="3.40.50.300">
    <property type="entry name" value="P-loop containing nucleotide triphosphate hydrolases"/>
    <property type="match status" value="1"/>
</dbReference>
<keyword evidence="8 10" id="KW-1133">Transmembrane helix</keyword>
<feature type="domain" description="ABC transmembrane type-1" evidence="12">
    <location>
        <begin position="27"/>
        <end position="309"/>
    </location>
</feature>
<dbReference type="InterPro" id="IPR039421">
    <property type="entry name" value="Type_1_exporter"/>
</dbReference>
<dbReference type="SMART" id="SM00382">
    <property type="entry name" value="AAA"/>
    <property type="match status" value="1"/>
</dbReference>
<feature type="transmembrane region" description="Helical" evidence="10">
    <location>
        <begin position="250"/>
        <end position="272"/>
    </location>
</feature>
<proteinExistence type="predicted"/>
<evidence type="ECO:0000256" key="4">
    <source>
        <dbReference type="ARBA" id="ARBA00022519"/>
    </source>
</evidence>
<evidence type="ECO:0000256" key="1">
    <source>
        <dbReference type="ARBA" id="ARBA00004651"/>
    </source>
</evidence>
<dbReference type="GO" id="GO:0016887">
    <property type="term" value="F:ATP hydrolysis activity"/>
    <property type="evidence" value="ECO:0007669"/>
    <property type="project" value="InterPro"/>
</dbReference>
<dbReference type="InterPro" id="IPR027417">
    <property type="entry name" value="P-loop_NTPase"/>
</dbReference>
<keyword evidence="5 10" id="KW-0812">Transmembrane</keyword>
<organism evidence="13 14">
    <name type="scientific">Cellulomonas denverensis</name>
    <dbReference type="NCBI Taxonomy" id="264297"/>
    <lineage>
        <taxon>Bacteria</taxon>
        <taxon>Bacillati</taxon>
        <taxon>Actinomycetota</taxon>
        <taxon>Actinomycetes</taxon>
        <taxon>Micrococcales</taxon>
        <taxon>Cellulomonadaceae</taxon>
        <taxon>Cellulomonas</taxon>
    </lineage>
</organism>
<dbReference type="PROSITE" id="PS50929">
    <property type="entry name" value="ABC_TM1F"/>
    <property type="match status" value="1"/>
</dbReference>
<dbReference type="SUPFAM" id="SSF90123">
    <property type="entry name" value="ABC transporter transmembrane region"/>
    <property type="match status" value="1"/>
</dbReference>
<dbReference type="PANTHER" id="PTHR24221:SF654">
    <property type="entry name" value="ATP-BINDING CASSETTE SUB-FAMILY B MEMBER 6"/>
    <property type="match status" value="1"/>
</dbReference>
<dbReference type="FunFam" id="3.40.50.300:FF:001001">
    <property type="entry name" value="Multidrug ABC transporter ATP-binding protein"/>
    <property type="match status" value="1"/>
</dbReference>
<evidence type="ECO:0000256" key="5">
    <source>
        <dbReference type="ARBA" id="ARBA00022692"/>
    </source>
</evidence>
<comment type="subcellular location">
    <subcellularLocation>
        <location evidence="1">Cell membrane</location>
        <topology evidence="1">Multi-pass membrane protein</topology>
    </subcellularLocation>
</comment>
<evidence type="ECO:0000259" key="11">
    <source>
        <dbReference type="PROSITE" id="PS50893"/>
    </source>
</evidence>
<keyword evidence="3" id="KW-1003">Cell membrane</keyword>
<dbReference type="InterPro" id="IPR003593">
    <property type="entry name" value="AAA+_ATPase"/>
</dbReference>
<dbReference type="InterPro" id="IPR011527">
    <property type="entry name" value="ABC1_TM_dom"/>
</dbReference>
<feature type="transmembrane region" description="Helical" evidence="10">
    <location>
        <begin position="26"/>
        <end position="47"/>
    </location>
</feature>
<gene>
    <name evidence="13" type="ORF">HGA03_11020</name>
</gene>
<keyword evidence="6" id="KW-0547">Nucleotide-binding</keyword>
<feature type="domain" description="ABC transporter" evidence="11">
    <location>
        <begin position="340"/>
        <end position="574"/>
    </location>
</feature>
<keyword evidence="7 13" id="KW-0067">ATP-binding</keyword>
<dbReference type="AlphaFoldDB" id="A0A7X6KW26"/>
<dbReference type="SUPFAM" id="SSF52540">
    <property type="entry name" value="P-loop containing nucleoside triphosphate hydrolases"/>
    <property type="match status" value="1"/>
</dbReference>
<evidence type="ECO:0000256" key="10">
    <source>
        <dbReference type="SAM" id="Phobius"/>
    </source>
</evidence>
<keyword evidence="4" id="KW-0997">Cell inner membrane</keyword>
<keyword evidence="2" id="KW-0813">Transport</keyword>
<evidence type="ECO:0000256" key="9">
    <source>
        <dbReference type="ARBA" id="ARBA00023136"/>
    </source>
</evidence>
<reference evidence="13 14" key="1">
    <citation type="submission" date="2020-04" db="EMBL/GenBank/DDBJ databases">
        <title>MicrobeNet Type strains.</title>
        <authorList>
            <person name="Nicholson A.C."/>
        </authorList>
    </citation>
    <scope>NUCLEOTIDE SEQUENCE [LARGE SCALE GENOMIC DNA]</scope>
    <source>
        <strain evidence="13 14">ATCC BAA-788</strain>
    </source>
</reference>
<dbReference type="GO" id="GO:0005524">
    <property type="term" value="F:ATP binding"/>
    <property type="evidence" value="ECO:0007669"/>
    <property type="project" value="UniProtKB-KW"/>
</dbReference>
<dbReference type="InterPro" id="IPR036640">
    <property type="entry name" value="ABC1_TM_sf"/>
</dbReference>
<feature type="transmembrane region" description="Helical" evidence="10">
    <location>
        <begin position="67"/>
        <end position="85"/>
    </location>
</feature>
<dbReference type="Gene3D" id="1.20.1560.10">
    <property type="entry name" value="ABC transporter type 1, transmembrane domain"/>
    <property type="match status" value="1"/>
</dbReference>
<name>A0A7X6KW26_9CELL</name>
<dbReference type="Pfam" id="PF00005">
    <property type="entry name" value="ABC_tran"/>
    <property type="match status" value="1"/>
</dbReference>
<comment type="caution">
    <text evidence="13">The sequence shown here is derived from an EMBL/GenBank/DDBJ whole genome shotgun (WGS) entry which is preliminary data.</text>
</comment>
<protein>
    <submittedName>
        <fullName evidence="13">ABC transporter ATP-binding protein</fullName>
    </submittedName>
</protein>
<dbReference type="InterPro" id="IPR003439">
    <property type="entry name" value="ABC_transporter-like_ATP-bd"/>
</dbReference>
<evidence type="ECO:0000259" key="12">
    <source>
        <dbReference type="PROSITE" id="PS50929"/>
    </source>
</evidence>
<dbReference type="GO" id="GO:0005886">
    <property type="term" value="C:plasma membrane"/>
    <property type="evidence" value="ECO:0007669"/>
    <property type="project" value="UniProtKB-SubCell"/>
</dbReference>
<keyword evidence="9 10" id="KW-0472">Membrane</keyword>
<dbReference type="RefSeq" id="WP_168630299.1">
    <property type="nucleotide sequence ID" value="NZ_BONL01000023.1"/>
</dbReference>
<dbReference type="Proteomes" id="UP000581206">
    <property type="component" value="Unassembled WGS sequence"/>
</dbReference>
<evidence type="ECO:0000256" key="6">
    <source>
        <dbReference type="ARBA" id="ARBA00022741"/>
    </source>
</evidence>
<dbReference type="PROSITE" id="PS50893">
    <property type="entry name" value="ABC_TRANSPORTER_2"/>
    <property type="match status" value="1"/>
</dbReference>
<keyword evidence="14" id="KW-1185">Reference proteome</keyword>
<dbReference type="EMBL" id="JAAXOX010000004">
    <property type="protein sequence ID" value="NKY23193.1"/>
    <property type="molecule type" value="Genomic_DNA"/>
</dbReference>
<dbReference type="GO" id="GO:0034040">
    <property type="term" value="F:ATPase-coupled lipid transmembrane transporter activity"/>
    <property type="evidence" value="ECO:0007669"/>
    <property type="project" value="TreeGrafter"/>
</dbReference>
<accession>A0A7X6KW26</accession>
<feature type="transmembrane region" description="Helical" evidence="10">
    <location>
        <begin position="142"/>
        <end position="159"/>
    </location>
</feature>
<evidence type="ECO:0000256" key="8">
    <source>
        <dbReference type="ARBA" id="ARBA00022989"/>
    </source>
</evidence>
<evidence type="ECO:0000256" key="3">
    <source>
        <dbReference type="ARBA" id="ARBA00022475"/>
    </source>
</evidence>
<evidence type="ECO:0000313" key="13">
    <source>
        <dbReference type="EMBL" id="NKY23193.1"/>
    </source>
</evidence>
<feature type="transmembrane region" description="Helical" evidence="10">
    <location>
        <begin position="165"/>
        <end position="186"/>
    </location>
</feature>